<proteinExistence type="predicted"/>
<keyword evidence="1" id="KW-1133">Transmembrane helix</keyword>
<organism evidence="3 4">
    <name type="scientific">Araneus ventricosus</name>
    <name type="common">Orbweaver spider</name>
    <name type="synonym">Epeira ventricosa</name>
    <dbReference type="NCBI Taxonomy" id="182803"/>
    <lineage>
        <taxon>Eukaryota</taxon>
        <taxon>Metazoa</taxon>
        <taxon>Ecdysozoa</taxon>
        <taxon>Arthropoda</taxon>
        <taxon>Chelicerata</taxon>
        <taxon>Arachnida</taxon>
        <taxon>Araneae</taxon>
        <taxon>Araneomorphae</taxon>
        <taxon>Entelegynae</taxon>
        <taxon>Araneoidea</taxon>
        <taxon>Araneidae</taxon>
        <taxon>Araneus</taxon>
    </lineage>
</organism>
<evidence type="ECO:0000313" key="2">
    <source>
        <dbReference type="EMBL" id="GBN21180.1"/>
    </source>
</evidence>
<dbReference type="EMBL" id="BGPR01006703">
    <property type="protein sequence ID" value="GBN21184.1"/>
    <property type="molecule type" value="Genomic_DNA"/>
</dbReference>
<dbReference type="Gene3D" id="1.10.3350.20">
    <property type="entry name" value="Tmem141 protein family"/>
    <property type="match status" value="1"/>
</dbReference>
<comment type="caution">
    <text evidence="3">The sequence shown here is derived from an EMBL/GenBank/DDBJ whole genome shotgun (WGS) entry which is preliminary data.</text>
</comment>
<dbReference type="OrthoDB" id="10056589at2759"/>
<accession>A0A4Y2M3Q0</accession>
<dbReference type="Proteomes" id="UP000499080">
    <property type="component" value="Unassembled WGS sequence"/>
</dbReference>
<sequence>MPLSRSLSLTGDPISINKSKFSVFKMNDFKKVKEHYSEKFKGFGLYTECMTKALFYGVSSFALTFSGLYFSQGLLRSRLPYSQKYFLILPSVVSTCVAWTVTSRRAQKCQDEWRTSEPLYTRYQP</sequence>
<evidence type="ECO:0000256" key="1">
    <source>
        <dbReference type="SAM" id="Phobius"/>
    </source>
</evidence>
<keyword evidence="1" id="KW-0472">Membrane</keyword>
<keyword evidence="1" id="KW-0812">Transmembrane</keyword>
<protein>
    <recommendedName>
        <fullName evidence="5">Transmembrane protein 141</fullName>
    </recommendedName>
</protein>
<dbReference type="InterPro" id="IPR026788">
    <property type="entry name" value="Tmem141"/>
</dbReference>
<dbReference type="AlphaFoldDB" id="A0A4Y2M3Q0"/>
<feature type="transmembrane region" description="Helical" evidence="1">
    <location>
        <begin position="83"/>
        <end position="101"/>
    </location>
</feature>
<gene>
    <name evidence="3" type="ORF">AVEN_195704_1</name>
    <name evidence="2" type="ORF">AVEN_49792_1</name>
</gene>
<feature type="transmembrane region" description="Helical" evidence="1">
    <location>
        <begin position="53"/>
        <end position="71"/>
    </location>
</feature>
<dbReference type="EMBL" id="BGPR01006701">
    <property type="protein sequence ID" value="GBN21180.1"/>
    <property type="molecule type" value="Genomic_DNA"/>
</dbReference>
<evidence type="ECO:0000313" key="3">
    <source>
        <dbReference type="EMBL" id="GBN21184.1"/>
    </source>
</evidence>
<name>A0A4Y2M3Q0_ARAVE</name>
<evidence type="ECO:0008006" key="5">
    <source>
        <dbReference type="Google" id="ProtNLM"/>
    </source>
</evidence>
<dbReference type="PANTHER" id="PTHR47229">
    <property type="entry name" value="TRANSMEMBRANE PROTEIN 141"/>
    <property type="match status" value="1"/>
</dbReference>
<dbReference type="InterPro" id="IPR038259">
    <property type="entry name" value="Tmem141_sf"/>
</dbReference>
<dbReference type="Pfam" id="PF15110">
    <property type="entry name" value="TMEM141"/>
    <property type="match status" value="1"/>
</dbReference>
<keyword evidence="4" id="KW-1185">Reference proteome</keyword>
<reference evidence="3 4" key="1">
    <citation type="journal article" date="2019" name="Sci. Rep.">
        <title>Orb-weaving spider Araneus ventricosus genome elucidates the spidroin gene catalogue.</title>
        <authorList>
            <person name="Kono N."/>
            <person name="Nakamura H."/>
            <person name="Ohtoshi R."/>
            <person name="Moran D.A.P."/>
            <person name="Shinohara A."/>
            <person name="Yoshida Y."/>
            <person name="Fujiwara M."/>
            <person name="Mori M."/>
            <person name="Tomita M."/>
            <person name="Arakawa K."/>
        </authorList>
    </citation>
    <scope>NUCLEOTIDE SEQUENCE [LARGE SCALE GENOMIC DNA]</scope>
</reference>
<dbReference type="PANTHER" id="PTHR47229:SF1">
    <property type="entry name" value="TRANSMEMBRANE PROTEIN 141"/>
    <property type="match status" value="1"/>
</dbReference>
<evidence type="ECO:0000313" key="4">
    <source>
        <dbReference type="Proteomes" id="UP000499080"/>
    </source>
</evidence>